<dbReference type="GeneID" id="78081079"/>
<dbReference type="SUPFAM" id="SSF82057">
    <property type="entry name" value="Prokaryotic SH3-related domain"/>
    <property type="match status" value="1"/>
</dbReference>
<dbReference type="Pfam" id="PF03831">
    <property type="entry name" value="YjdM"/>
    <property type="match status" value="1"/>
</dbReference>
<evidence type="ECO:0000256" key="1">
    <source>
        <dbReference type="ARBA" id="ARBA00009248"/>
    </source>
</evidence>
<feature type="domain" description="Protein YjdM N-terminal" evidence="3">
    <location>
        <begin position="4"/>
        <end position="32"/>
    </location>
</feature>
<dbReference type="Proteomes" id="UP000006420">
    <property type="component" value="Unassembled WGS sequence"/>
</dbReference>
<dbReference type="Pfam" id="PF08274">
    <property type="entry name" value="Zn_Ribbon_YjdM"/>
    <property type="match status" value="1"/>
</dbReference>
<reference evidence="4 5" key="1">
    <citation type="submission" date="2011-04" db="EMBL/GenBank/DDBJ databases">
        <title>The Genome Sequence of Dysgonomonas mossii DSM 22836.</title>
        <authorList>
            <consortium name="The Broad Institute Genome Sequencing Platform"/>
            <person name="Earl A."/>
            <person name="Ward D."/>
            <person name="Feldgarden M."/>
            <person name="Gevers D."/>
            <person name="Pudlo N."/>
            <person name="Martens E."/>
            <person name="Allen-Vercoe E."/>
            <person name="Young S.K."/>
            <person name="Zeng Q."/>
            <person name="Gargeya S."/>
            <person name="Fitzgerald M."/>
            <person name="Haas B."/>
            <person name="Abouelleil A."/>
            <person name="Alvarado L."/>
            <person name="Arachchi H.M."/>
            <person name="Berlin A."/>
            <person name="Brown A."/>
            <person name="Chapman S.B."/>
            <person name="Chen Z."/>
            <person name="Dunbar C."/>
            <person name="Freedman E."/>
            <person name="Gearin G."/>
            <person name="Gellesch M."/>
            <person name="Goldberg J."/>
            <person name="Griggs A."/>
            <person name="Gujja S."/>
            <person name="Heiman D."/>
            <person name="Howarth C."/>
            <person name="Larson L."/>
            <person name="Lui A."/>
            <person name="MacDonald P.J.P."/>
            <person name="Mehta T."/>
            <person name="Montmayeur A."/>
            <person name="Murphy C."/>
            <person name="Neiman D."/>
            <person name="Pearson M."/>
            <person name="Priest M."/>
            <person name="Roberts A."/>
            <person name="Saif S."/>
            <person name="Shea T."/>
            <person name="Shenoy N."/>
            <person name="Sisk P."/>
            <person name="Stolte C."/>
            <person name="Sykes S."/>
            <person name="Yandava C."/>
            <person name="Wortman J."/>
            <person name="Nusbaum C."/>
            <person name="Birren B."/>
        </authorList>
    </citation>
    <scope>NUCLEOTIDE SEQUENCE [LARGE SCALE GENOMIC DNA]</scope>
    <source>
        <strain evidence="4 5">DSM 22836</strain>
    </source>
</reference>
<protein>
    <submittedName>
        <fullName evidence="4">Alkylphosphonate utilization operon protein PhnA</fullName>
    </submittedName>
</protein>
<dbReference type="InterPro" id="IPR004624">
    <property type="entry name" value="YjdM"/>
</dbReference>
<dbReference type="eggNOG" id="COG2824">
    <property type="taxonomic scope" value="Bacteria"/>
</dbReference>
<dbReference type="Gene3D" id="2.30.30.40">
    <property type="entry name" value="SH3 Domains"/>
    <property type="match status" value="1"/>
</dbReference>
<dbReference type="PANTHER" id="PTHR30305:SF3">
    <property type="entry name" value="PROTEIN YJDM"/>
    <property type="match status" value="1"/>
</dbReference>
<dbReference type="SUPFAM" id="SSF57783">
    <property type="entry name" value="Zinc beta-ribbon"/>
    <property type="match status" value="1"/>
</dbReference>
<feature type="domain" description="Protein YjdM C-terminal" evidence="2">
    <location>
        <begin position="45"/>
        <end position="109"/>
    </location>
</feature>
<dbReference type="OrthoDB" id="9810131at2"/>
<evidence type="ECO:0000259" key="3">
    <source>
        <dbReference type="Pfam" id="PF08274"/>
    </source>
</evidence>
<keyword evidence="5" id="KW-1185">Reference proteome</keyword>
<dbReference type="InterPro" id="IPR013988">
    <property type="entry name" value="YjdM_C"/>
</dbReference>
<dbReference type="EMBL" id="ADLW01000001">
    <property type="protein sequence ID" value="EGK06520.1"/>
    <property type="molecule type" value="Genomic_DNA"/>
</dbReference>
<accession>F8WVQ5</accession>
<dbReference type="InterPro" id="IPR013987">
    <property type="entry name" value="YjdM_N"/>
</dbReference>
<evidence type="ECO:0000313" key="4">
    <source>
        <dbReference type="EMBL" id="EGK06520.1"/>
    </source>
</evidence>
<evidence type="ECO:0000313" key="5">
    <source>
        <dbReference type="Proteomes" id="UP000006420"/>
    </source>
</evidence>
<dbReference type="NCBIfam" id="TIGR00686">
    <property type="entry name" value="phnA"/>
    <property type="match status" value="1"/>
</dbReference>
<dbReference type="Gene3D" id="2.20.25.10">
    <property type="match status" value="1"/>
</dbReference>
<name>F8WVQ5_9BACT</name>
<sequence>MGDTPNCPACSMENTYFDGTMFICPDCFHEWTGEAKAESDDMTPRDSNGAELQDGDAVTVIKDLKVKGSSMVIKRGTKVRSIRLTEEPTEVDCKIDGSSIVLKTCFLKK</sequence>
<comment type="similarity">
    <text evidence="1">Belongs to the YjdM family.</text>
</comment>
<dbReference type="RefSeq" id="WP_006841767.1">
    <property type="nucleotide sequence ID" value="NZ_AQWJ01000001.1"/>
</dbReference>
<dbReference type="PANTHER" id="PTHR30305">
    <property type="entry name" value="PROTEIN YJDM-RELATED"/>
    <property type="match status" value="1"/>
</dbReference>
<proteinExistence type="inferred from homology"/>
<dbReference type="STRING" id="742767.HMPREF9456_00394"/>
<evidence type="ECO:0000259" key="2">
    <source>
        <dbReference type="Pfam" id="PF03831"/>
    </source>
</evidence>
<comment type="caution">
    <text evidence="4">The sequence shown here is derived from an EMBL/GenBank/DDBJ whole genome shotgun (WGS) entry which is preliminary data.</text>
</comment>
<dbReference type="HOGENOM" id="CLU_134486_0_1_10"/>
<dbReference type="AlphaFoldDB" id="F8WVQ5"/>
<organism evidence="4 5">
    <name type="scientific">Dysgonomonas mossii DSM 22836</name>
    <dbReference type="NCBI Taxonomy" id="742767"/>
    <lineage>
        <taxon>Bacteria</taxon>
        <taxon>Pseudomonadati</taxon>
        <taxon>Bacteroidota</taxon>
        <taxon>Bacteroidia</taxon>
        <taxon>Bacteroidales</taxon>
        <taxon>Dysgonomonadaceae</taxon>
        <taxon>Dysgonomonas</taxon>
    </lineage>
</organism>
<gene>
    <name evidence="4" type="ORF">HMPREF9456_00394</name>
</gene>